<dbReference type="HOGENOM" id="CLU_3364227_0_0_9"/>
<dbReference type="Proteomes" id="UP000003763">
    <property type="component" value="Unassembled WGS sequence"/>
</dbReference>
<protein>
    <submittedName>
        <fullName evidence="1">Uncharacterized protein</fullName>
    </submittedName>
</protein>
<organism evidence="1 2">
    <name type="scientific">[Clostridium] citroniae WAL-17108</name>
    <dbReference type="NCBI Taxonomy" id="742733"/>
    <lineage>
        <taxon>Bacteria</taxon>
        <taxon>Bacillati</taxon>
        <taxon>Bacillota</taxon>
        <taxon>Clostridia</taxon>
        <taxon>Lachnospirales</taxon>
        <taxon>Lachnospiraceae</taxon>
        <taxon>Enterocloster</taxon>
    </lineage>
</organism>
<evidence type="ECO:0000313" key="1">
    <source>
        <dbReference type="EMBL" id="EHE99677.1"/>
    </source>
</evidence>
<sequence>MIITKTPFRMSFLGGGTDIENYIKEKWRISAFRNV</sequence>
<name>G5HG33_9FIRM</name>
<reference evidence="1 2" key="1">
    <citation type="submission" date="2011-08" db="EMBL/GenBank/DDBJ databases">
        <title>The Genome Sequence of Clostridium citroniae WAL-17108.</title>
        <authorList>
            <consortium name="The Broad Institute Genome Sequencing Platform"/>
            <person name="Earl A."/>
            <person name="Ward D."/>
            <person name="Feldgarden M."/>
            <person name="Gevers D."/>
            <person name="Finegold S.M."/>
            <person name="Summanen P.H."/>
            <person name="Molitoris D.R."/>
            <person name="Vaisanen M.L."/>
            <person name="Daigneault M."/>
            <person name="Allen-Vercoe E."/>
            <person name="Young S.K."/>
            <person name="Zeng Q."/>
            <person name="Gargeya S."/>
            <person name="Fitzgerald M."/>
            <person name="Haas B."/>
            <person name="Abouelleil A."/>
            <person name="Alvarado L."/>
            <person name="Arachchi H.M."/>
            <person name="Berlin A."/>
            <person name="Brown A."/>
            <person name="Chapman S.B."/>
            <person name="Chen Z."/>
            <person name="Dunbar C."/>
            <person name="Freedman E."/>
            <person name="Gearin G."/>
            <person name="Gellesch M."/>
            <person name="Goldberg J."/>
            <person name="Griggs A."/>
            <person name="Gujja S."/>
            <person name="Heiman D."/>
            <person name="Howarth C."/>
            <person name="Larson L."/>
            <person name="Lui A."/>
            <person name="MacDonald P.J.P."/>
            <person name="Montmayeur A."/>
            <person name="Murphy C."/>
            <person name="Neiman D."/>
            <person name="Pearson M."/>
            <person name="Priest M."/>
            <person name="Roberts A."/>
            <person name="Saif S."/>
            <person name="Shea T."/>
            <person name="Shenoy N."/>
            <person name="Sisk P."/>
            <person name="Stolte C."/>
            <person name="Sykes S."/>
            <person name="Wortman J."/>
            <person name="Nusbaum C."/>
            <person name="Birren B."/>
        </authorList>
    </citation>
    <scope>NUCLEOTIDE SEQUENCE [LARGE SCALE GENOMIC DNA]</scope>
    <source>
        <strain evidence="1 2">WAL-17108</strain>
    </source>
</reference>
<accession>G5HG33</accession>
<dbReference type="EMBL" id="ADLJ01000012">
    <property type="protein sequence ID" value="EHE99677.1"/>
    <property type="molecule type" value="Genomic_DNA"/>
</dbReference>
<dbReference type="AlphaFoldDB" id="G5HG33"/>
<gene>
    <name evidence="1" type="ORF">HMPREF9469_01545</name>
</gene>
<proteinExistence type="predicted"/>
<evidence type="ECO:0000313" key="2">
    <source>
        <dbReference type="Proteomes" id="UP000003763"/>
    </source>
</evidence>
<comment type="caution">
    <text evidence="1">The sequence shown here is derived from an EMBL/GenBank/DDBJ whole genome shotgun (WGS) entry which is preliminary data.</text>
</comment>